<evidence type="ECO:0000313" key="2">
    <source>
        <dbReference type="EMBL" id="MDG0817095.1"/>
    </source>
</evidence>
<protein>
    <recommendedName>
        <fullName evidence="4">S1/P1 Nuclease</fullName>
    </recommendedName>
</protein>
<gene>
    <name evidence="2" type="ORF">NWE73_12005</name>
</gene>
<organism evidence="2 3">
    <name type="scientific">Bdellovibrio svalbardensis</name>
    <dbReference type="NCBI Taxonomy" id="2972972"/>
    <lineage>
        <taxon>Bacteria</taxon>
        <taxon>Pseudomonadati</taxon>
        <taxon>Bdellovibrionota</taxon>
        <taxon>Bdellovibrionia</taxon>
        <taxon>Bdellovibrionales</taxon>
        <taxon>Pseudobdellovibrionaceae</taxon>
        <taxon>Bdellovibrio</taxon>
    </lineage>
</organism>
<dbReference type="SUPFAM" id="SSF48537">
    <property type="entry name" value="Phospholipase C/P1 nuclease"/>
    <property type="match status" value="1"/>
</dbReference>
<dbReference type="RefSeq" id="WP_277578571.1">
    <property type="nucleotide sequence ID" value="NZ_JANRMI010000003.1"/>
</dbReference>
<name>A0ABT6DJS6_9BACT</name>
<evidence type="ECO:0000313" key="3">
    <source>
        <dbReference type="Proteomes" id="UP001152321"/>
    </source>
</evidence>
<accession>A0ABT6DJS6</accession>
<feature type="chain" id="PRO_5046390363" description="S1/P1 Nuclease" evidence="1">
    <location>
        <begin position="18"/>
        <end position="355"/>
    </location>
</feature>
<dbReference type="EMBL" id="JANRMI010000003">
    <property type="protein sequence ID" value="MDG0817095.1"/>
    <property type="molecule type" value="Genomic_DNA"/>
</dbReference>
<reference evidence="2" key="1">
    <citation type="submission" date="2022-08" db="EMBL/GenBank/DDBJ databases">
        <title>Novel Bdellovibrio Species Isolated from Svalbard: Designation Bdellovibrio svalbardensis.</title>
        <authorList>
            <person name="Mitchell R.J."/>
            <person name="Choi S.Y."/>
        </authorList>
    </citation>
    <scope>NUCLEOTIDE SEQUENCE</scope>
    <source>
        <strain evidence="2">PAP01</strain>
    </source>
</reference>
<evidence type="ECO:0000256" key="1">
    <source>
        <dbReference type="SAM" id="SignalP"/>
    </source>
</evidence>
<sequence length="355" mass="39874">MKTILLTAMLLSSTAFGWGGRGHDVICRTASYLVKEKGLKEYLRNKPQMMGHLCNMPDFYWKSLGGDANKYGSPAHFIDPEITGMAVKSIPLDYKKIVDEYTGKPNKFKNDGSTIKFVPNEFGSAWWRAEQFVRRIEALKPQFDAAKAPANRKEEQDNELPYNKLVYQMVTDMGLMGHFTGDTSQPFHTTADYDGWATGHGGIHAYFEDGVVGEFDGDLDALVLKEARAMKNPSFLKPKTVLEKMKALSEISLAEVPKILKLDPVTKKSTVVKDRGMEVRTDAERLPASVAFKKMHKMVLQDLARGAVMTAALWDEAYVKAGSPKINAYKSYKYPFTVEFVQPDYFDIPAETPKK</sequence>
<proteinExistence type="predicted"/>
<evidence type="ECO:0008006" key="4">
    <source>
        <dbReference type="Google" id="ProtNLM"/>
    </source>
</evidence>
<feature type="signal peptide" evidence="1">
    <location>
        <begin position="1"/>
        <end position="17"/>
    </location>
</feature>
<keyword evidence="3" id="KW-1185">Reference proteome</keyword>
<dbReference type="Gene3D" id="1.10.575.10">
    <property type="entry name" value="P1 Nuclease"/>
    <property type="match status" value="1"/>
</dbReference>
<dbReference type="Proteomes" id="UP001152321">
    <property type="component" value="Unassembled WGS sequence"/>
</dbReference>
<comment type="caution">
    <text evidence="2">The sequence shown here is derived from an EMBL/GenBank/DDBJ whole genome shotgun (WGS) entry which is preliminary data.</text>
</comment>
<keyword evidence="1" id="KW-0732">Signal</keyword>
<dbReference type="InterPro" id="IPR008947">
    <property type="entry name" value="PLipase_C/P1_nuclease_dom_sf"/>
</dbReference>